<feature type="site" description="Important for catalytic activity" evidence="19">
    <location>
        <position position="258"/>
    </location>
</feature>
<dbReference type="GO" id="GO:0006098">
    <property type="term" value="P:pentose-phosphate shunt"/>
    <property type="evidence" value="ECO:0007669"/>
    <property type="project" value="TreeGrafter"/>
</dbReference>
<sequence>MDKTSINAIRFLGVDMVNKANSGHPGIVLGAAPIMYTLFSKQLAFNPKEPNWFNRDRFVLSAGHGSALLYATLHLNGYDIPMKELKNFRQWGSKTPGHPEYGHTPGVDVTTGPLGQGIASAVGMAISEKYLGAVFNKDDKKIVDHYTYVLCGDGDLQEGISLEAISLAGHLALSKLIILFDSNDIQLDGPVNMASSENIKDKFESMNWNYIKVDEPEEPNNINLAIEKAKNNHTKPTLIEVKTIIGHASPHAGKSATHGAPLGEENTVITRQNLSWKHEPFDISQEIYNHFTEENKEKGIVAYENWNSLLQEYTKKYPELGKIIKQITNNGVIDIDFDNVFNSYKPKSSVATRVSSGEILTLLQKESPLLIGGSADLSSSTKIKGINGDFSIDNPGGRNINFGVREHAMAAIVNGLVLHGLKGFSGGFFIFSDYMKPAMRLAALMGIPSIFAFTHDSIAVGEDGPTHEPIEQLAGLRAVPNMDVIRPADTNEVMGAWELAITSTTGPTSILLTRQDLPTLENSKREEVKNGGYIISKEQKNIDAILIATGSEVSLAIEAQKVLLEDGIDTRVVSLPSFKRFEEQDEKYKNTIIPANIKKRVAIEMGSSFGWHKYIGLEGKTLTIDKFGASAPGGEVIEKYGFTVENLVKLVKEL</sequence>
<feature type="binding site" evidence="18">
    <location>
        <position position="183"/>
    </location>
    <ligand>
        <name>Mg(2+)</name>
        <dbReference type="ChEBI" id="CHEBI:18420"/>
    </ligand>
</feature>
<dbReference type="CDD" id="cd07033">
    <property type="entry name" value="TPP_PYR_DXS_TK_like"/>
    <property type="match status" value="1"/>
</dbReference>
<evidence type="ECO:0000256" key="11">
    <source>
        <dbReference type="ARBA" id="ARBA00022842"/>
    </source>
</evidence>
<dbReference type="EC" id="2.2.1.1" evidence="7 14"/>
<evidence type="ECO:0000313" key="22">
    <source>
        <dbReference type="EMBL" id="MPW25714.1"/>
    </source>
</evidence>
<protein>
    <recommendedName>
        <fullName evidence="7 14">Transketolase</fullName>
        <ecNumber evidence="7 14">2.2.1.1</ecNumber>
    </recommendedName>
</protein>
<dbReference type="CDD" id="cd02012">
    <property type="entry name" value="TPP_TK"/>
    <property type="match status" value="1"/>
</dbReference>
<dbReference type="Pfam" id="PF02779">
    <property type="entry name" value="Transket_pyr"/>
    <property type="match status" value="1"/>
</dbReference>
<dbReference type="InterPro" id="IPR005478">
    <property type="entry name" value="Transketolase_bac-like"/>
</dbReference>
<keyword evidence="23" id="KW-1185">Reference proteome</keyword>
<dbReference type="Pfam" id="PF22613">
    <property type="entry name" value="Transketolase_C_1"/>
    <property type="match status" value="1"/>
</dbReference>
<dbReference type="InterPro" id="IPR005475">
    <property type="entry name" value="Transketolase-like_Pyr-bd"/>
</dbReference>
<evidence type="ECO:0000256" key="17">
    <source>
        <dbReference type="PIRSR" id="PIRSR605478-3"/>
    </source>
</evidence>
<comment type="cofactor">
    <cofactor evidence="17">
        <name>thiamine diphosphate</name>
        <dbReference type="ChEBI" id="CHEBI:58937"/>
    </cofactor>
    <text evidence="17">Binds 1 thiamine pyrophosphate per subunit. During the reaction, the substrate forms a covalent intermediate with the cofactor.</text>
</comment>
<dbReference type="Proteomes" id="UP000440004">
    <property type="component" value="Unassembled WGS sequence"/>
</dbReference>
<feature type="binding site" evidence="16">
    <location>
        <position position="467"/>
    </location>
    <ligand>
        <name>substrate</name>
    </ligand>
</feature>
<dbReference type="Gene3D" id="3.40.50.970">
    <property type="match status" value="2"/>
</dbReference>
<dbReference type="InterPro" id="IPR049557">
    <property type="entry name" value="Transketolase_CS"/>
</dbReference>
<feature type="binding site" evidence="16">
    <location>
        <position position="380"/>
    </location>
    <ligand>
        <name>substrate</name>
    </ligand>
</feature>
<comment type="similarity">
    <text evidence="5 20">Belongs to the transketolase family.</text>
</comment>
<dbReference type="PROSITE" id="PS00801">
    <property type="entry name" value="TRANSKETOLASE_1"/>
    <property type="match status" value="1"/>
</dbReference>
<comment type="subunit">
    <text evidence="6 20">Homodimer.</text>
</comment>
<dbReference type="InterPro" id="IPR033247">
    <property type="entry name" value="Transketolase_fam"/>
</dbReference>
<name>A0A6A7K8F8_9FIRM</name>
<evidence type="ECO:0000256" key="5">
    <source>
        <dbReference type="ARBA" id="ARBA00007131"/>
    </source>
</evidence>
<dbReference type="InterPro" id="IPR005474">
    <property type="entry name" value="Transketolase_N"/>
</dbReference>
<comment type="cofactor">
    <cofactor evidence="1">
        <name>Ca(2+)</name>
        <dbReference type="ChEBI" id="CHEBI:29108"/>
    </cofactor>
</comment>
<comment type="caution">
    <text evidence="22">The sequence shown here is derived from an EMBL/GenBank/DDBJ whole genome shotgun (WGS) entry which is preliminary data.</text>
</comment>
<evidence type="ECO:0000256" key="9">
    <source>
        <dbReference type="ARBA" id="ARBA00022723"/>
    </source>
</evidence>
<comment type="catalytic activity">
    <reaction evidence="13 20">
        <text>D-sedoheptulose 7-phosphate + D-glyceraldehyde 3-phosphate = aldehydo-D-ribose 5-phosphate + D-xylulose 5-phosphate</text>
        <dbReference type="Rhea" id="RHEA:10508"/>
        <dbReference type="ChEBI" id="CHEBI:57483"/>
        <dbReference type="ChEBI" id="CHEBI:57737"/>
        <dbReference type="ChEBI" id="CHEBI:58273"/>
        <dbReference type="ChEBI" id="CHEBI:59776"/>
        <dbReference type="EC" id="2.2.1.1"/>
    </reaction>
</comment>
<dbReference type="EMBL" id="WHNX01000010">
    <property type="protein sequence ID" value="MPW25714.1"/>
    <property type="molecule type" value="Genomic_DNA"/>
</dbReference>
<evidence type="ECO:0000256" key="8">
    <source>
        <dbReference type="ARBA" id="ARBA00022679"/>
    </source>
</evidence>
<accession>A0A6A7K8F8</accession>
<feature type="binding site" evidence="18">
    <location>
        <position position="153"/>
    </location>
    <ligand>
        <name>Mg(2+)</name>
        <dbReference type="ChEBI" id="CHEBI:18420"/>
    </ligand>
</feature>
<evidence type="ECO:0000256" key="3">
    <source>
        <dbReference type="ARBA" id="ARBA00001941"/>
    </source>
</evidence>
<dbReference type="RefSeq" id="WP_152803456.1">
    <property type="nucleotide sequence ID" value="NZ_WHNX01000010.1"/>
</dbReference>
<evidence type="ECO:0000256" key="12">
    <source>
        <dbReference type="ARBA" id="ARBA00023052"/>
    </source>
</evidence>
<evidence type="ECO:0000256" key="13">
    <source>
        <dbReference type="ARBA" id="ARBA00049473"/>
    </source>
</evidence>
<evidence type="ECO:0000256" key="18">
    <source>
        <dbReference type="PIRSR" id="PIRSR605478-4"/>
    </source>
</evidence>
<comment type="cofactor">
    <cofactor evidence="2">
        <name>Mn(2+)</name>
        <dbReference type="ChEBI" id="CHEBI:29035"/>
    </cofactor>
</comment>
<dbReference type="Gene3D" id="3.40.50.920">
    <property type="match status" value="1"/>
</dbReference>
<keyword evidence="12 17" id="KW-0786">Thiamine pyrophosphate</keyword>
<comment type="cofactor">
    <cofactor evidence="20">
        <name>Mg(2+)</name>
        <dbReference type="ChEBI" id="CHEBI:18420"/>
    </cofactor>
    <cofactor evidence="20">
        <name>Ca(2+)</name>
        <dbReference type="ChEBI" id="CHEBI:29108"/>
    </cofactor>
    <cofactor evidence="20">
        <name>Mn(2+)</name>
        <dbReference type="ChEBI" id="CHEBI:29035"/>
    </cofactor>
    <cofactor evidence="20">
        <name>Co(2+)</name>
        <dbReference type="ChEBI" id="CHEBI:48828"/>
    </cofactor>
    <text evidence="20">Binds 1 Mg(2+) ion per subunit. Can also utilize other divalent metal cations, such as Ca(2+), Mn(2+) and Co(2+).</text>
</comment>
<dbReference type="InterPro" id="IPR055152">
    <property type="entry name" value="Transketolase-like_C_2"/>
</dbReference>
<feature type="binding site" evidence="16">
    <location>
        <position position="463"/>
    </location>
    <ligand>
        <name>substrate</name>
    </ligand>
</feature>
<reference evidence="22 23" key="1">
    <citation type="submission" date="2019-10" db="EMBL/GenBank/DDBJ databases">
        <title>Alkalibaculum tamaniensis sp.nov., a new alkaliphilic acetogen, isolated on methoxylated aromatics from a mud volcano.</title>
        <authorList>
            <person name="Khomyakova M.A."/>
            <person name="Merkel A.Y."/>
            <person name="Bonch-Osmolovskaya E.A."/>
            <person name="Slobodkin A.I."/>
        </authorList>
    </citation>
    <scope>NUCLEOTIDE SEQUENCE [LARGE SCALE GENOMIC DNA]</scope>
    <source>
        <strain evidence="22 23">M08DMB</strain>
    </source>
</reference>
<keyword evidence="11 18" id="KW-0460">Magnesium</keyword>
<evidence type="ECO:0000256" key="20">
    <source>
        <dbReference type="RuleBase" id="RU004996"/>
    </source>
</evidence>
<evidence type="ECO:0000256" key="14">
    <source>
        <dbReference type="NCBIfam" id="TIGR00232"/>
    </source>
</evidence>
<evidence type="ECO:0000313" key="23">
    <source>
        <dbReference type="Proteomes" id="UP000440004"/>
    </source>
</evidence>
<evidence type="ECO:0000259" key="21">
    <source>
        <dbReference type="SMART" id="SM00861"/>
    </source>
</evidence>
<evidence type="ECO:0000256" key="4">
    <source>
        <dbReference type="ARBA" id="ARBA00002931"/>
    </source>
</evidence>
<dbReference type="FunFam" id="3.40.50.920:FF:000003">
    <property type="entry name" value="Transketolase"/>
    <property type="match status" value="1"/>
</dbReference>
<dbReference type="Pfam" id="PF00456">
    <property type="entry name" value="Transketolase_N"/>
    <property type="match status" value="1"/>
</dbReference>
<feature type="binding site" evidence="16">
    <location>
        <position position="24"/>
    </location>
    <ligand>
        <name>substrate</name>
    </ligand>
</feature>
<keyword evidence="10 20" id="KW-0106">Calcium</keyword>
<feature type="domain" description="Transketolase-like pyrimidine-binding" evidence="21">
    <location>
        <begin position="350"/>
        <end position="519"/>
    </location>
</feature>
<evidence type="ECO:0000256" key="6">
    <source>
        <dbReference type="ARBA" id="ARBA00011738"/>
    </source>
</evidence>
<evidence type="ECO:0000256" key="1">
    <source>
        <dbReference type="ARBA" id="ARBA00001913"/>
    </source>
</evidence>
<dbReference type="AlphaFoldDB" id="A0A6A7K8F8"/>
<organism evidence="22 23">
    <name type="scientific">Alkalibaculum sporogenes</name>
    <dbReference type="NCBI Taxonomy" id="2655001"/>
    <lineage>
        <taxon>Bacteria</taxon>
        <taxon>Bacillati</taxon>
        <taxon>Bacillota</taxon>
        <taxon>Clostridia</taxon>
        <taxon>Eubacteriales</taxon>
        <taxon>Eubacteriaceae</taxon>
        <taxon>Alkalibaculum</taxon>
    </lineage>
</organism>
<dbReference type="GO" id="GO:0046872">
    <property type="term" value="F:metal ion binding"/>
    <property type="evidence" value="ECO:0007669"/>
    <property type="project" value="UniProtKB-KW"/>
</dbReference>
<evidence type="ECO:0000256" key="15">
    <source>
        <dbReference type="PIRSR" id="PIRSR605478-1"/>
    </source>
</evidence>
<dbReference type="FunFam" id="3.40.50.970:FF:000004">
    <property type="entry name" value="Transketolase"/>
    <property type="match status" value="1"/>
</dbReference>
<feature type="binding site" evidence="17">
    <location>
        <position position="64"/>
    </location>
    <ligand>
        <name>thiamine diphosphate</name>
        <dbReference type="ChEBI" id="CHEBI:58937"/>
    </ligand>
</feature>
<evidence type="ECO:0000256" key="10">
    <source>
        <dbReference type="ARBA" id="ARBA00022837"/>
    </source>
</evidence>
<dbReference type="GO" id="GO:0004802">
    <property type="term" value="F:transketolase activity"/>
    <property type="evidence" value="ECO:0007669"/>
    <property type="project" value="UniProtKB-UniRule"/>
</dbReference>
<evidence type="ECO:0000256" key="19">
    <source>
        <dbReference type="PIRSR" id="PIRSR605478-5"/>
    </source>
</evidence>
<dbReference type="InterPro" id="IPR020826">
    <property type="entry name" value="Transketolase_BS"/>
</dbReference>
<dbReference type="PANTHER" id="PTHR43522:SF2">
    <property type="entry name" value="TRANSKETOLASE 1-RELATED"/>
    <property type="match status" value="1"/>
</dbReference>
<feature type="binding site" evidence="17">
    <location>
        <begin position="112"/>
        <end position="114"/>
    </location>
    <ligand>
        <name>thiamine diphosphate</name>
        <dbReference type="ChEBI" id="CHEBI:58937"/>
    </ligand>
</feature>
<feature type="binding site" evidence="16">
    <location>
        <position position="455"/>
    </location>
    <ligand>
        <name>substrate</name>
    </ligand>
</feature>
<feature type="binding site" evidence="17">
    <location>
        <position position="258"/>
    </location>
    <ligand>
        <name>thiamine diphosphate</name>
        <dbReference type="ChEBI" id="CHEBI:58937"/>
    </ligand>
</feature>
<feature type="binding site" evidence="17">
    <location>
        <position position="154"/>
    </location>
    <ligand>
        <name>thiamine diphosphate</name>
        <dbReference type="ChEBI" id="CHEBI:58937"/>
    </ligand>
</feature>
<dbReference type="PANTHER" id="PTHR43522">
    <property type="entry name" value="TRANSKETOLASE"/>
    <property type="match status" value="1"/>
</dbReference>
<dbReference type="GO" id="GO:0005829">
    <property type="term" value="C:cytosol"/>
    <property type="evidence" value="ECO:0007669"/>
    <property type="project" value="TreeGrafter"/>
</dbReference>
<evidence type="ECO:0000256" key="16">
    <source>
        <dbReference type="PIRSR" id="PIRSR605478-2"/>
    </source>
</evidence>
<comment type="function">
    <text evidence="4 20">Catalyzes the transfer of a two-carbon ketol group from a ketose donor to an aldose acceptor, via a covalent intermediate with the cofactor thiamine pyrophosphate.</text>
</comment>
<dbReference type="PROSITE" id="PS00802">
    <property type="entry name" value="TRANSKETOLASE_2"/>
    <property type="match status" value="1"/>
</dbReference>
<dbReference type="InterPro" id="IPR009014">
    <property type="entry name" value="Transketo_C/PFOR_II"/>
</dbReference>
<proteinExistence type="inferred from homology"/>
<evidence type="ECO:0000256" key="2">
    <source>
        <dbReference type="ARBA" id="ARBA00001936"/>
    </source>
</evidence>
<feature type="binding site" evidence="16">
    <location>
        <position position="514"/>
    </location>
    <ligand>
        <name>substrate</name>
    </ligand>
</feature>
<dbReference type="SUPFAM" id="SSF52518">
    <property type="entry name" value="Thiamin diphosphate-binding fold (THDP-binding)"/>
    <property type="match status" value="2"/>
</dbReference>
<feature type="binding site" evidence="17">
    <location>
        <position position="431"/>
    </location>
    <ligand>
        <name>thiamine diphosphate</name>
        <dbReference type="ChEBI" id="CHEBI:58937"/>
    </ligand>
</feature>
<dbReference type="NCBIfam" id="TIGR00232">
    <property type="entry name" value="tktlase_bact"/>
    <property type="match status" value="1"/>
</dbReference>
<keyword evidence="9 18" id="KW-0479">Metal-binding</keyword>
<gene>
    <name evidence="22" type="primary">tkt</name>
    <name evidence="22" type="ORF">GC105_07915</name>
</gene>
<dbReference type="SUPFAM" id="SSF52922">
    <property type="entry name" value="TK C-terminal domain-like"/>
    <property type="match status" value="1"/>
</dbReference>
<feature type="binding site" evidence="16">
    <location>
        <position position="258"/>
    </location>
    <ligand>
        <name>substrate</name>
    </ligand>
</feature>
<feature type="binding site" evidence="16">
    <location>
        <position position="353"/>
    </location>
    <ligand>
        <name>substrate</name>
    </ligand>
</feature>
<feature type="binding site" evidence="17">
    <location>
        <position position="183"/>
    </location>
    <ligand>
        <name>thiamine diphosphate</name>
        <dbReference type="ChEBI" id="CHEBI:58937"/>
    </ligand>
</feature>
<feature type="binding site" evidence="18">
    <location>
        <position position="185"/>
    </location>
    <ligand>
        <name>Mg(2+)</name>
        <dbReference type="ChEBI" id="CHEBI:18420"/>
    </ligand>
</feature>
<dbReference type="SMART" id="SM00861">
    <property type="entry name" value="Transket_pyr"/>
    <property type="match status" value="1"/>
</dbReference>
<comment type="cofactor">
    <cofactor evidence="18">
        <name>Mg(2+)</name>
        <dbReference type="ChEBI" id="CHEBI:18420"/>
    </cofactor>
    <text evidence="18">Binds 1 Mg(2+) ion per subunit. Can also utilize other divalent metal cations, such as Ca(2+), Mn(2+) and Co(2+).</text>
</comment>
<dbReference type="InterPro" id="IPR029061">
    <property type="entry name" value="THDP-binding"/>
</dbReference>
<feature type="active site" description="Proton donor" evidence="15">
    <location>
        <position position="406"/>
    </location>
</feature>
<keyword evidence="8 20" id="KW-0808">Transferase</keyword>
<comment type="cofactor">
    <cofactor evidence="3">
        <name>Co(2+)</name>
        <dbReference type="ChEBI" id="CHEBI:48828"/>
    </cofactor>
</comment>
<evidence type="ECO:0000256" key="7">
    <source>
        <dbReference type="ARBA" id="ARBA00013152"/>
    </source>
</evidence>
<dbReference type="FunFam" id="3.40.50.970:FF:000045">
    <property type="entry name" value="Transketolase"/>
    <property type="match status" value="1"/>
</dbReference>
<feature type="site" description="Important for catalytic activity" evidence="19">
    <location>
        <position position="24"/>
    </location>
</feature>